<reference evidence="1" key="1">
    <citation type="journal article" date="2021" name="Microb. Physiol.">
        <title>Proteogenomic Insights into the Physiology of Marine, Sulfate-Reducing, Filamentous Desulfonema limicola and Desulfonema magnum.</title>
        <authorList>
            <person name="Schnaars V."/>
            <person name="Wohlbrand L."/>
            <person name="Scheve S."/>
            <person name="Hinrichs C."/>
            <person name="Reinhardt R."/>
            <person name="Rabus R."/>
        </authorList>
    </citation>
    <scope>NUCLEOTIDE SEQUENCE</scope>
    <source>
        <strain evidence="1">4be13</strain>
    </source>
</reference>
<name>A0A975GRP0_9BACT</name>
<protein>
    <submittedName>
        <fullName evidence="1">Uncharacterized protein</fullName>
    </submittedName>
</protein>
<keyword evidence="2" id="KW-1185">Reference proteome</keyword>
<dbReference type="KEGG" id="dmm:dnm_062540"/>
<accession>A0A975GRP0</accession>
<dbReference type="Proteomes" id="UP000663722">
    <property type="component" value="Chromosome"/>
</dbReference>
<sequence>MPKISNLKKSDFNKRVHFIKNFPARFLIRSAKILFSHSGKILKNF</sequence>
<gene>
    <name evidence="1" type="ORF">dnm_062540</name>
</gene>
<dbReference type="EMBL" id="CP061800">
    <property type="protein sequence ID" value="QTA90193.1"/>
    <property type="molecule type" value="Genomic_DNA"/>
</dbReference>
<organism evidence="1 2">
    <name type="scientific">Desulfonema magnum</name>
    <dbReference type="NCBI Taxonomy" id="45655"/>
    <lineage>
        <taxon>Bacteria</taxon>
        <taxon>Pseudomonadati</taxon>
        <taxon>Thermodesulfobacteriota</taxon>
        <taxon>Desulfobacteria</taxon>
        <taxon>Desulfobacterales</taxon>
        <taxon>Desulfococcaceae</taxon>
        <taxon>Desulfonema</taxon>
    </lineage>
</organism>
<evidence type="ECO:0000313" key="1">
    <source>
        <dbReference type="EMBL" id="QTA90193.1"/>
    </source>
</evidence>
<evidence type="ECO:0000313" key="2">
    <source>
        <dbReference type="Proteomes" id="UP000663722"/>
    </source>
</evidence>
<dbReference type="AlphaFoldDB" id="A0A975GRP0"/>
<proteinExistence type="predicted"/>